<keyword evidence="4" id="KW-1185">Reference proteome</keyword>
<name>A0ABX7C007_9HYPH</name>
<dbReference type="InterPro" id="IPR001789">
    <property type="entry name" value="Sig_transdc_resp-reg_receiver"/>
</dbReference>
<evidence type="ECO:0000313" key="3">
    <source>
        <dbReference type="EMBL" id="QQR37123.1"/>
    </source>
</evidence>
<dbReference type="RefSeq" id="WP_201660593.1">
    <property type="nucleotide sequence ID" value="NZ_CP068047.1"/>
</dbReference>
<dbReference type="InterPro" id="IPR011006">
    <property type="entry name" value="CheY-like_superfamily"/>
</dbReference>
<dbReference type="SUPFAM" id="SSF52172">
    <property type="entry name" value="CheY-like"/>
    <property type="match status" value="1"/>
</dbReference>
<sequence length="161" mass="17365">MTSRVHSIAILAANPAFSSILADMLQAERGHRVPCFTEVEALTTFMVISPVDIVLLDADAEGGRELAQQLRHQPRLANPFVQIVALTRANPAFHRPLLAAGADLVLPKPVAPARLLAAVDGLLIGEQRSVVNWVGPALSAPTETRPLSTDNVVQLFPRRQD</sequence>
<dbReference type="EMBL" id="CP068047">
    <property type="protein sequence ID" value="QQR37123.1"/>
    <property type="molecule type" value="Genomic_DNA"/>
</dbReference>
<gene>
    <name evidence="3" type="ORF">JI749_05775</name>
</gene>
<dbReference type="SMART" id="SM00448">
    <property type="entry name" value="REC"/>
    <property type="match status" value="1"/>
</dbReference>
<reference evidence="3 4" key="1">
    <citation type="submission" date="2021-01" db="EMBL/GenBank/DDBJ databases">
        <title>Genome seq and assembly of Devosia sp. G19.</title>
        <authorList>
            <person name="Chhetri G."/>
        </authorList>
    </citation>
    <scope>NUCLEOTIDE SEQUENCE [LARGE SCALE GENOMIC DNA]</scope>
    <source>
        <strain evidence="3 4">G19</strain>
    </source>
</reference>
<proteinExistence type="predicted"/>
<organism evidence="3 4">
    <name type="scientific">Devosia oryziradicis</name>
    <dbReference type="NCBI Taxonomy" id="2801335"/>
    <lineage>
        <taxon>Bacteria</taxon>
        <taxon>Pseudomonadati</taxon>
        <taxon>Pseudomonadota</taxon>
        <taxon>Alphaproteobacteria</taxon>
        <taxon>Hyphomicrobiales</taxon>
        <taxon>Devosiaceae</taxon>
        <taxon>Devosia</taxon>
    </lineage>
</organism>
<keyword evidence="1" id="KW-0597">Phosphoprotein</keyword>
<dbReference type="Gene3D" id="3.40.50.2300">
    <property type="match status" value="1"/>
</dbReference>
<dbReference type="Pfam" id="PF00072">
    <property type="entry name" value="Response_reg"/>
    <property type="match status" value="1"/>
</dbReference>
<evidence type="ECO:0000256" key="1">
    <source>
        <dbReference type="PROSITE-ProRule" id="PRU00169"/>
    </source>
</evidence>
<evidence type="ECO:0000259" key="2">
    <source>
        <dbReference type="PROSITE" id="PS50110"/>
    </source>
</evidence>
<accession>A0ABX7C007</accession>
<protein>
    <submittedName>
        <fullName evidence="3">Response regulator transcription factor</fullName>
    </submittedName>
</protein>
<feature type="modified residue" description="4-aspartylphosphate" evidence="1">
    <location>
        <position position="57"/>
    </location>
</feature>
<dbReference type="PROSITE" id="PS50110">
    <property type="entry name" value="RESPONSE_REGULATORY"/>
    <property type="match status" value="1"/>
</dbReference>
<feature type="domain" description="Response regulatory" evidence="2">
    <location>
        <begin position="7"/>
        <end position="123"/>
    </location>
</feature>
<dbReference type="Proteomes" id="UP000595460">
    <property type="component" value="Chromosome"/>
</dbReference>
<evidence type="ECO:0000313" key="4">
    <source>
        <dbReference type="Proteomes" id="UP000595460"/>
    </source>
</evidence>